<comment type="caution">
    <text evidence="2">The sequence shown here is derived from an EMBL/GenBank/DDBJ whole genome shotgun (WGS) entry which is preliminary data.</text>
</comment>
<name>A0AAW1AHU6_9HYME</name>
<dbReference type="EMBL" id="JAWNGG020000021">
    <property type="protein sequence ID" value="KAK9308413.1"/>
    <property type="molecule type" value="Genomic_DNA"/>
</dbReference>
<dbReference type="InterPro" id="IPR056499">
    <property type="entry name" value="Beta-prop_HPS5-like"/>
</dbReference>
<dbReference type="AlphaFoldDB" id="A0AAW1AHU6"/>
<sequence>MQEFPYVLSEYEEINPLLYKPINSTQRIKYTCFNTSPNYIVLGSTSGSIYLFSRKPCSFVQLIPLSEGAVSCVLISPDEKTIALTTIRGLVCLVALKPMPKLIAISNEHIHKQVNCLCWNDNSSELYIGDESGKVSVMVLSIFTVNGMFQAPACTLMNLDSTIVQLSFSSPLLLVSTLTRCYICDTIQEHYKQVGNKARNGEFGACFYKTYLTENKTASIDQKEEKLISKKGSFNFITESNSKEQDENFPQIFCARPGSRLWEVSANGVVMKTHQFKEALAISPTVICKPNIRKLIYQKQTEQIWLPQSINFSHLFVIAEKYLFSYTSTGLYIVDPLSATVVLWSNEFSNITFAETIENKIYLMTSDGEFHCLILSLLDSLILRLYSQKKYYECLEICLMYKVQLKKLIKNSEINNICDIENRIFRDDELSTLIHPLILSLESNVKIVPKKLDSGIVIVNYGNSDLKNEESFKFHSVSHCSFQNNESELITEKETSTNLLNDFVNKVKRDEDTNCNTAEEIEESQEETKEIFNSNKSVTQRIQADLEIIYALVDNIRPLMDEEELEKIILDIDWRMNVIKDSYENLDELKNFVYEVLRSVELYYFNVLLENVSIQLIQSTDNENIIKQIMKTFVNVNTQSCRKCTCGSVYPMNELIEPKFLEIGRSLLKKMLDEYKEHCISLCNKIPYMWREFLPLYTEQHGIMSNDLIRQCLQTRDNIVFSILLPLLDGKHWNYIATYTKEIQEGQCLFCGKPMKRGNHEEWVNWTAVIYEIMKKQGPDIAMTLLIKLEKAIPNIHIDRSIFQSLVFTKLLYHHGMKCTINFNKNNLESSEYDTICSTKIQDQLVGVLKKDLNKVINKNVFENGPHHWGMSHQNKLSTCSCCTLSLQTPVLLGNNGIAIFDCGHAYHVNCMIEKKLTACNLHS</sequence>
<evidence type="ECO:0000313" key="2">
    <source>
        <dbReference type="EMBL" id="KAK9308413.1"/>
    </source>
</evidence>
<organism evidence="2 3">
    <name type="scientific">Tetragonisca angustula</name>
    <dbReference type="NCBI Taxonomy" id="166442"/>
    <lineage>
        <taxon>Eukaryota</taxon>
        <taxon>Metazoa</taxon>
        <taxon>Ecdysozoa</taxon>
        <taxon>Arthropoda</taxon>
        <taxon>Hexapoda</taxon>
        <taxon>Insecta</taxon>
        <taxon>Pterygota</taxon>
        <taxon>Neoptera</taxon>
        <taxon>Endopterygota</taxon>
        <taxon>Hymenoptera</taxon>
        <taxon>Apocrita</taxon>
        <taxon>Aculeata</taxon>
        <taxon>Apoidea</taxon>
        <taxon>Anthophila</taxon>
        <taxon>Apidae</taxon>
        <taxon>Tetragonisca</taxon>
    </lineage>
</organism>
<dbReference type="Pfam" id="PF23756">
    <property type="entry name" value="Beta-prop_HPS5"/>
    <property type="match status" value="1"/>
</dbReference>
<dbReference type="GO" id="GO:0005737">
    <property type="term" value="C:cytoplasm"/>
    <property type="evidence" value="ECO:0007669"/>
    <property type="project" value="TreeGrafter"/>
</dbReference>
<reference evidence="2 3" key="1">
    <citation type="submission" date="2024-05" db="EMBL/GenBank/DDBJ databases">
        <title>The nuclear and mitochondrial genome assemblies of Tetragonisca angustula (Apidae: Meliponini), a tiny yet remarkable pollinator in the Neotropics.</title>
        <authorList>
            <person name="Ferrari R."/>
            <person name="Ricardo P.C."/>
            <person name="Dias F.C."/>
            <person name="Araujo N.S."/>
            <person name="Soares D.O."/>
            <person name="Zhou Q.-S."/>
            <person name="Zhu C.-D."/>
            <person name="Coutinho L."/>
            <person name="Airas M.C."/>
            <person name="Batista T.M."/>
        </authorList>
    </citation>
    <scope>NUCLEOTIDE SEQUENCE [LARGE SCALE GENOMIC DNA]</scope>
    <source>
        <strain evidence="2">ASF017062</strain>
        <tissue evidence="2">Abdomen</tissue>
    </source>
</reference>
<dbReference type="PANTHER" id="PTHR23287:SF18">
    <property type="entry name" value="BLOC-2 COMPLEX MEMBER HPS5"/>
    <property type="match status" value="1"/>
</dbReference>
<dbReference type="GO" id="GO:0048066">
    <property type="term" value="P:developmental pigmentation"/>
    <property type="evidence" value="ECO:0007669"/>
    <property type="project" value="TreeGrafter"/>
</dbReference>
<proteinExistence type="predicted"/>
<dbReference type="PANTHER" id="PTHR23287">
    <property type="entry name" value="RUBY-EYE2-LIKE PROTEIN"/>
    <property type="match status" value="1"/>
</dbReference>
<dbReference type="InterPro" id="IPR015943">
    <property type="entry name" value="WD40/YVTN_repeat-like_dom_sf"/>
</dbReference>
<feature type="domain" description="HPS5-like beta-propeller" evidence="1">
    <location>
        <begin position="8"/>
        <end position="219"/>
    </location>
</feature>
<protein>
    <recommendedName>
        <fullName evidence="1">HPS5-like beta-propeller domain-containing protein</fullName>
    </recommendedName>
</protein>
<dbReference type="Gene3D" id="2.130.10.10">
    <property type="entry name" value="YVTN repeat-like/Quinoprotein amine dehydrogenase"/>
    <property type="match status" value="1"/>
</dbReference>
<evidence type="ECO:0000313" key="3">
    <source>
        <dbReference type="Proteomes" id="UP001432146"/>
    </source>
</evidence>
<dbReference type="SUPFAM" id="SSF50978">
    <property type="entry name" value="WD40 repeat-like"/>
    <property type="match status" value="1"/>
</dbReference>
<accession>A0AAW1AHU6</accession>
<dbReference type="Proteomes" id="UP001432146">
    <property type="component" value="Unassembled WGS sequence"/>
</dbReference>
<evidence type="ECO:0000259" key="1">
    <source>
        <dbReference type="Pfam" id="PF23756"/>
    </source>
</evidence>
<dbReference type="InterPro" id="IPR036322">
    <property type="entry name" value="WD40_repeat_dom_sf"/>
</dbReference>
<gene>
    <name evidence="2" type="ORF">QLX08_001588</name>
</gene>
<keyword evidence="3" id="KW-1185">Reference proteome</keyword>